<protein>
    <submittedName>
        <fullName evidence="2">Uncharacterized protein</fullName>
    </submittedName>
</protein>
<reference evidence="2" key="1">
    <citation type="journal article" date="2020" name="G3 (Bethesda)">
        <title>High-Quality Assemblies for Three Invasive Social Wasps from the &lt;i&gt;Vespula&lt;/i&gt; Genus.</title>
        <authorList>
            <person name="Harrop T.W.R."/>
            <person name="Guhlin J."/>
            <person name="McLaughlin G.M."/>
            <person name="Permina E."/>
            <person name="Stockwell P."/>
            <person name="Gilligan J."/>
            <person name="Le Lec M.F."/>
            <person name="Gruber M.A.M."/>
            <person name="Quinn O."/>
            <person name="Lovegrove M."/>
            <person name="Duncan E.J."/>
            <person name="Remnant E.J."/>
            <person name="Van Eeckhoven J."/>
            <person name="Graham B."/>
            <person name="Knapp R.A."/>
            <person name="Langford K.W."/>
            <person name="Kronenberg Z."/>
            <person name="Press M.O."/>
            <person name="Eacker S.M."/>
            <person name="Wilson-Rankin E.E."/>
            <person name="Purcell J."/>
            <person name="Lester P.J."/>
            <person name="Dearden P.K."/>
        </authorList>
    </citation>
    <scope>NUCLEOTIDE SEQUENCE</scope>
    <source>
        <strain evidence="2">Volc-1</strain>
    </source>
</reference>
<comment type="caution">
    <text evidence="2">The sequence shown here is derived from an EMBL/GenBank/DDBJ whole genome shotgun (WGS) entry which is preliminary data.</text>
</comment>
<evidence type="ECO:0000256" key="1">
    <source>
        <dbReference type="SAM" id="MobiDB-lite"/>
    </source>
</evidence>
<keyword evidence="3" id="KW-1185">Reference proteome</keyword>
<evidence type="ECO:0000313" key="2">
    <source>
        <dbReference type="EMBL" id="KAF7420403.1"/>
    </source>
</evidence>
<accession>A0A834NXH0</accession>
<dbReference type="EMBL" id="JACSDY010000009">
    <property type="protein sequence ID" value="KAF7420403.1"/>
    <property type="molecule type" value="Genomic_DNA"/>
</dbReference>
<evidence type="ECO:0000313" key="3">
    <source>
        <dbReference type="Proteomes" id="UP000600918"/>
    </source>
</evidence>
<feature type="compositionally biased region" description="Basic and acidic residues" evidence="1">
    <location>
        <begin position="10"/>
        <end position="27"/>
    </location>
</feature>
<proteinExistence type="predicted"/>
<sequence length="220" mass="24171">MKLVGVIKSNLHDRERKHFPNENEKGKGRARVTTRPSKNDGVLRKGELVRSDSQHLDVLAPSKHRLSVHRDEIVGNIRDERVGRKVVKKRGNYGKGCGLRAMGESGRVKDGSSLLHEHVGGYKAWSKCGGGGGGDDDNGGGREESSLHIASHHTTPHHPTTHHTTPHYTASHNTTPDSFYSTWPDSSSETEPMIDRLALALAKANKEVKIHIKPLPNSKT</sequence>
<name>A0A834NXH0_VESPE</name>
<feature type="region of interest" description="Disordered" evidence="1">
    <location>
        <begin position="1"/>
        <end position="40"/>
    </location>
</feature>
<gene>
    <name evidence="2" type="ORF">H0235_010700</name>
</gene>
<dbReference type="Proteomes" id="UP000600918">
    <property type="component" value="Unassembled WGS sequence"/>
</dbReference>
<feature type="region of interest" description="Disordered" evidence="1">
    <location>
        <begin position="125"/>
        <end position="173"/>
    </location>
</feature>
<organism evidence="2 3">
    <name type="scientific">Vespula pensylvanica</name>
    <name type="common">Western yellow jacket</name>
    <name type="synonym">Wasp</name>
    <dbReference type="NCBI Taxonomy" id="30213"/>
    <lineage>
        <taxon>Eukaryota</taxon>
        <taxon>Metazoa</taxon>
        <taxon>Ecdysozoa</taxon>
        <taxon>Arthropoda</taxon>
        <taxon>Hexapoda</taxon>
        <taxon>Insecta</taxon>
        <taxon>Pterygota</taxon>
        <taxon>Neoptera</taxon>
        <taxon>Endopterygota</taxon>
        <taxon>Hymenoptera</taxon>
        <taxon>Apocrita</taxon>
        <taxon>Aculeata</taxon>
        <taxon>Vespoidea</taxon>
        <taxon>Vespidae</taxon>
        <taxon>Vespinae</taxon>
        <taxon>Vespula</taxon>
    </lineage>
</organism>
<feature type="compositionally biased region" description="Basic residues" evidence="1">
    <location>
        <begin position="150"/>
        <end position="165"/>
    </location>
</feature>
<dbReference type="AlphaFoldDB" id="A0A834NXH0"/>